<evidence type="ECO:0000313" key="2">
    <source>
        <dbReference type="EMBL" id="AMD93522.1"/>
    </source>
</evidence>
<dbReference type="AlphaFoldDB" id="A0A0X8JRQ2"/>
<keyword evidence="3" id="KW-1185">Reference proteome</keyword>
<gene>
    <name evidence="2" type="ORF">AXF15_10700</name>
</gene>
<keyword evidence="1" id="KW-0732">Signal</keyword>
<proteinExistence type="predicted"/>
<feature type="signal peptide" evidence="1">
    <location>
        <begin position="1"/>
        <end position="22"/>
    </location>
</feature>
<sequence length="300" mass="32961">MKQKLVLFILLLTLLGANHASAHNFFVNITESMAHPPGSIVANIGWGHAMPMDDFLQGDMLDTYAIYDPGLKKMDFPFSPDTNKAAGGNEGKSTANFPGGKMLAGDAYARKVLFNENSPQGTYQIAASIKKTQFAVWTDQQGREKWGRKTLDQIKDAKEVKLCWRFQSFAKAFVPVGAWSEPKPVGHDLEMIPLTDLSKVRVGDEVEFKVLMLGQPLEADFSSGLPVLEAYGEQYGADGNYGLQGRISKGIAKIRVTAPGKWLATVRMRKPVTKEDGPAELVGKALEVGYNTTVTFFVRQ</sequence>
<dbReference type="InterPro" id="IPR019613">
    <property type="entry name" value="DUF4198"/>
</dbReference>
<dbReference type="KEGG" id="doa:AXF15_10700"/>
<accession>A0A0X8JRQ2</accession>
<feature type="chain" id="PRO_5007067645" description="Nickel transporter" evidence="1">
    <location>
        <begin position="23"/>
        <end position="300"/>
    </location>
</feature>
<dbReference type="Pfam" id="PF10670">
    <property type="entry name" value="DUF4198"/>
    <property type="match status" value="1"/>
</dbReference>
<dbReference type="Proteomes" id="UP000063964">
    <property type="component" value="Chromosome"/>
</dbReference>
<reference evidence="3" key="1">
    <citation type="submission" date="2016-02" db="EMBL/GenBank/DDBJ databases">
        <authorList>
            <person name="Holder M.E."/>
            <person name="Ajami N.J."/>
            <person name="Petrosino J.F."/>
        </authorList>
    </citation>
    <scope>NUCLEOTIDE SEQUENCE [LARGE SCALE GENOMIC DNA]</scope>
    <source>
        <strain evidence="3">DSM 12838</strain>
    </source>
</reference>
<dbReference type="RefSeq" id="WP_066607203.1">
    <property type="nucleotide sequence ID" value="NZ_CP014230.1"/>
</dbReference>
<name>A0A0X8JRQ2_9BACT</name>
<evidence type="ECO:0008006" key="4">
    <source>
        <dbReference type="Google" id="ProtNLM"/>
    </source>
</evidence>
<dbReference type="STRING" id="888061.AXF15_10700"/>
<dbReference type="EMBL" id="CP014230">
    <property type="protein sequence ID" value="AMD93522.1"/>
    <property type="molecule type" value="Genomic_DNA"/>
</dbReference>
<protein>
    <recommendedName>
        <fullName evidence="4">Nickel transporter</fullName>
    </recommendedName>
</protein>
<organism evidence="2 3">
    <name type="scientific">Desulfomicrobium orale DSM 12838</name>
    <dbReference type="NCBI Taxonomy" id="888061"/>
    <lineage>
        <taxon>Bacteria</taxon>
        <taxon>Pseudomonadati</taxon>
        <taxon>Thermodesulfobacteriota</taxon>
        <taxon>Desulfovibrionia</taxon>
        <taxon>Desulfovibrionales</taxon>
        <taxon>Desulfomicrobiaceae</taxon>
        <taxon>Desulfomicrobium</taxon>
    </lineage>
</organism>
<evidence type="ECO:0000256" key="1">
    <source>
        <dbReference type="SAM" id="SignalP"/>
    </source>
</evidence>
<dbReference type="OrthoDB" id="5415101at2"/>
<evidence type="ECO:0000313" key="3">
    <source>
        <dbReference type="Proteomes" id="UP000063964"/>
    </source>
</evidence>